<reference evidence="3 4" key="1">
    <citation type="submission" date="2024-02" db="EMBL/GenBank/DDBJ databases">
        <title>De novo assembly and annotation of 12 fungi associated with fruit tree decline syndrome in Ontario, Canada.</title>
        <authorList>
            <person name="Sulman M."/>
            <person name="Ellouze W."/>
            <person name="Ilyukhin E."/>
        </authorList>
    </citation>
    <scope>NUCLEOTIDE SEQUENCE [LARGE SCALE GENOMIC DNA]</scope>
    <source>
        <strain evidence="3 4">M42-189</strain>
    </source>
</reference>
<feature type="coiled-coil region" evidence="1">
    <location>
        <begin position="13"/>
        <end position="40"/>
    </location>
</feature>
<evidence type="ECO:0000313" key="3">
    <source>
        <dbReference type="EMBL" id="KAL1598875.1"/>
    </source>
</evidence>
<evidence type="ECO:0000313" key="4">
    <source>
        <dbReference type="Proteomes" id="UP001521785"/>
    </source>
</evidence>
<keyword evidence="4" id="KW-1185">Reference proteome</keyword>
<name>A0ABR3R376_9PLEO</name>
<keyword evidence="1" id="KW-0175">Coiled coil</keyword>
<gene>
    <name evidence="3" type="ORF">SLS60_008018</name>
</gene>
<evidence type="ECO:0000256" key="1">
    <source>
        <dbReference type="SAM" id="Coils"/>
    </source>
</evidence>
<accession>A0ABR3R376</accession>
<dbReference type="EMBL" id="JAKJXO020000011">
    <property type="protein sequence ID" value="KAL1598875.1"/>
    <property type="molecule type" value="Genomic_DNA"/>
</dbReference>
<protein>
    <submittedName>
        <fullName evidence="3">Uncharacterized protein</fullName>
    </submittedName>
</protein>
<proteinExistence type="predicted"/>
<organism evidence="3 4">
    <name type="scientific">Paraconiothyrium brasiliense</name>
    <dbReference type="NCBI Taxonomy" id="300254"/>
    <lineage>
        <taxon>Eukaryota</taxon>
        <taxon>Fungi</taxon>
        <taxon>Dikarya</taxon>
        <taxon>Ascomycota</taxon>
        <taxon>Pezizomycotina</taxon>
        <taxon>Dothideomycetes</taxon>
        <taxon>Pleosporomycetidae</taxon>
        <taxon>Pleosporales</taxon>
        <taxon>Massarineae</taxon>
        <taxon>Didymosphaeriaceae</taxon>
        <taxon>Paraconiothyrium</taxon>
    </lineage>
</organism>
<feature type="region of interest" description="Disordered" evidence="2">
    <location>
        <begin position="57"/>
        <end position="81"/>
    </location>
</feature>
<comment type="caution">
    <text evidence="3">The sequence shown here is derived from an EMBL/GenBank/DDBJ whole genome shotgun (WGS) entry which is preliminary data.</text>
</comment>
<evidence type="ECO:0000256" key="2">
    <source>
        <dbReference type="SAM" id="MobiDB-lite"/>
    </source>
</evidence>
<dbReference type="Proteomes" id="UP001521785">
    <property type="component" value="Unassembled WGS sequence"/>
</dbReference>
<sequence length="380" mass="43257">MAGSDVSSLSQHLLEATRLNQILLKRIQELEVELAQVKQAGAQHIRASGAAYAPDTLKARHPAPSNIPVARQTGARHRRTETPQQLFLKDITDVKVYTMGIEPQDDRGLLHDFFEDIRKWAIHHSIDLDGREITRCSSTNDIADMMGGKSDIEHLLSDRELRQDIVSALIIRDIVFHAIGEGSMFNSEHHNGDECREIVSGFAMLPPEDYTAKHRLCLRQEAIYRHMYTEHHHHEWRTKKADERTKALLSTLSPFLHVGIDVDREHSLSELYVKGYRIGFRLRSNAVKWQVIFPAAGMQYDLKHMVNRTLHLLGDPMTTWKELVQNPQKYCVRFAITPTMTKSGFATGKEVKEVVHSALVHVVRKSGSDPVRPVKHGRQS</sequence>